<comment type="caution">
    <text evidence="1">The sequence shown here is derived from an EMBL/GenBank/DDBJ whole genome shotgun (WGS) entry which is preliminary data.</text>
</comment>
<protein>
    <submittedName>
        <fullName evidence="1">Uncharacterized protein</fullName>
    </submittedName>
</protein>
<name>A0A812HI63_9DINO</name>
<sequence>MGDGSMILFGGYGYNVGRLDDVWRLSVSGGSPSWTMRCSQAAGVLERHWLRSLRLEVTMDGFGRISLSLTMSPLPENIYEACRVGAEQQPSVLDGPCKLYETMNESTLMPSGVLGTFMVALSSGGGGGEGEVVVAQLSATSAS</sequence>
<dbReference type="AlphaFoldDB" id="A0A812HI63"/>
<reference evidence="1" key="1">
    <citation type="submission" date="2021-02" db="EMBL/GenBank/DDBJ databases">
        <authorList>
            <person name="Dougan E. K."/>
            <person name="Rhodes N."/>
            <person name="Thang M."/>
            <person name="Chan C."/>
        </authorList>
    </citation>
    <scope>NUCLEOTIDE SEQUENCE</scope>
</reference>
<evidence type="ECO:0000313" key="1">
    <source>
        <dbReference type="EMBL" id="CAE6951900.1"/>
    </source>
</evidence>
<proteinExistence type="predicted"/>
<organism evidence="1 2">
    <name type="scientific">Symbiodinium natans</name>
    <dbReference type="NCBI Taxonomy" id="878477"/>
    <lineage>
        <taxon>Eukaryota</taxon>
        <taxon>Sar</taxon>
        <taxon>Alveolata</taxon>
        <taxon>Dinophyceae</taxon>
        <taxon>Suessiales</taxon>
        <taxon>Symbiodiniaceae</taxon>
        <taxon>Symbiodinium</taxon>
    </lineage>
</organism>
<accession>A0A812HI63</accession>
<evidence type="ECO:0000313" key="2">
    <source>
        <dbReference type="Proteomes" id="UP000604046"/>
    </source>
</evidence>
<dbReference type="EMBL" id="CAJNDS010000091">
    <property type="protein sequence ID" value="CAE6951900.1"/>
    <property type="molecule type" value="Genomic_DNA"/>
</dbReference>
<gene>
    <name evidence="1" type="ORF">SNAT2548_LOCUS1603</name>
</gene>
<dbReference type="Proteomes" id="UP000604046">
    <property type="component" value="Unassembled WGS sequence"/>
</dbReference>
<keyword evidence="2" id="KW-1185">Reference proteome</keyword>